<evidence type="ECO:0000256" key="7">
    <source>
        <dbReference type="ARBA" id="ARBA00022786"/>
    </source>
</evidence>
<dbReference type="GO" id="GO:0003712">
    <property type="term" value="F:transcription coregulator activity"/>
    <property type="evidence" value="ECO:0007669"/>
    <property type="project" value="TreeGrafter"/>
</dbReference>
<dbReference type="SMART" id="SM00513">
    <property type="entry name" value="SAP"/>
    <property type="match status" value="1"/>
</dbReference>
<reference evidence="15" key="1">
    <citation type="submission" date="2015-12" db="EMBL/GenBank/DDBJ databases">
        <title>De novo transcriptome assembly of four potential Pierce s Disease insect vectors from Arizona vineyards.</title>
        <authorList>
            <person name="Tassone E.E."/>
        </authorList>
    </citation>
    <scope>NUCLEOTIDE SEQUENCE</scope>
</reference>
<dbReference type="FunFam" id="2.60.120.780:FF:000001">
    <property type="entry name" value="E3 SUMO-protein ligase PIAS2 isoform X1"/>
    <property type="match status" value="1"/>
</dbReference>
<proteinExistence type="inferred from homology"/>
<dbReference type="Gene3D" id="1.10.720.30">
    <property type="entry name" value="SAP domain"/>
    <property type="match status" value="1"/>
</dbReference>
<dbReference type="InterPro" id="IPR003034">
    <property type="entry name" value="SAP_dom"/>
</dbReference>
<evidence type="ECO:0000259" key="13">
    <source>
        <dbReference type="PROSITE" id="PS51044"/>
    </source>
</evidence>
<dbReference type="Gene3D" id="2.60.120.780">
    <property type="entry name" value="PINIT domain"/>
    <property type="match status" value="1"/>
</dbReference>
<dbReference type="PANTHER" id="PTHR10782:SF94">
    <property type="entry name" value="SUPPRESSOR OF VARIEGATION 2-10, ISOFORM I"/>
    <property type="match status" value="1"/>
</dbReference>
<evidence type="ECO:0000259" key="12">
    <source>
        <dbReference type="PROSITE" id="PS50800"/>
    </source>
</evidence>
<keyword evidence="8" id="KW-0862">Zinc</keyword>
<evidence type="ECO:0000313" key="15">
    <source>
        <dbReference type="EMBL" id="JAS06041.1"/>
    </source>
</evidence>
<organism evidence="15">
    <name type="scientific">Clastoptera arizonana</name>
    <name type="common">Arizona spittle bug</name>
    <dbReference type="NCBI Taxonomy" id="38151"/>
    <lineage>
        <taxon>Eukaryota</taxon>
        <taxon>Metazoa</taxon>
        <taxon>Ecdysozoa</taxon>
        <taxon>Arthropoda</taxon>
        <taxon>Hexapoda</taxon>
        <taxon>Insecta</taxon>
        <taxon>Pterygota</taxon>
        <taxon>Neoptera</taxon>
        <taxon>Paraneoptera</taxon>
        <taxon>Hemiptera</taxon>
        <taxon>Auchenorrhyncha</taxon>
        <taxon>Cercopoidea</taxon>
        <taxon>Clastopteridae</taxon>
        <taxon>Clastoptera</taxon>
    </lineage>
</organism>
<evidence type="ECO:0000256" key="10">
    <source>
        <dbReference type="PROSITE-ProRule" id="PRU00452"/>
    </source>
</evidence>
<dbReference type="PANTHER" id="PTHR10782">
    <property type="entry name" value="ZINC FINGER MIZ DOMAIN-CONTAINING PROTEIN"/>
    <property type="match status" value="1"/>
</dbReference>
<name>A0A1B6BXP9_9HEMI</name>
<keyword evidence="4" id="KW-0808">Transferase</keyword>
<dbReference type="InterPro" id="IPR023321">
    <property type="entry name" value="PINIT"/>
</dbReference>
<dbReference type="Pfam" id="PF14324">
    <property type="entry name" value="PINIT"/>
    <property type="match status" value="1"/>
</dbReference>
<evidence type="ECO:0000256" key="4">
    <source>
        <dbReference type="ARBA" id="ARBA00022679"/>
    </source>
</evidence>
<dbReference type="GO" id="GO:0016925">
    <property type="term" value="P:protein sumoylation"/>
    <property type="evidence" value="ECO:0007669"/>
    <property type="project" value="UniProtKB-UniPathway"/>
</dbReference>
<dbReference type="GO" id="GO:0006357">
    <property type="term" value="P:regulation of transcription by RNA polymerase II"/>
    <property type="evidence" value="ECO:0007669"/>
    <property type="project" value="TreeGrafter"/>
</dbReference>
<feature type="domain" description="PINIT" evidence="14">
    <location>
        <begin position="163"/>
        <end position="329"/>
    </location>
</feature>
<keyword evidence="5" id="KW-0479">Metal-binding</keyword>
<comment type="pathway">
    <text evidence="2">Protein modification; protein sumoylation.</text>
</comment>
<evidence type="ECO:0008006" key="17">
    <source>
        <dbReference type="Google" id="ProtNLM"/>
    </source>
</evidence>
<evidence type="ECO:0000259" key="14">
    <source>
        <dbReference type="PROSITE" id="PS51466"/>
    </source>
</evidence>
<dbReference type="SUPFAM" id="SSF68906">
    <property type="entry name" value="SAP domain"/>
    <property type="match status" value="1"/>
</dbReference>
<sequence length="561" mass="62735">MTMVEQDDLKKMVMTFRVSELQTLLAFAGQNRSGRKPELQSRALNLARQKNTPIQMKICEIYKTIQQETHGNNLQPNSQPSVVTNSGSMNNTNALNNPANLLRYPQPHSQPSRLPLMNLPPPGVRSSYLHQPSYQPHQQPRSVLPSGQMYPYQTNTQVPSLSTPYNPPFPPHPNVKFKTLPFYDILDELICPSSLISQMPRSRMGEAIFSIYLTVEQATKISFNRNLSPNGKYEYDVQVQVRFCNLDTTTEQDDFFPPGIVLKVNGRVCALPNAIPTNTPGVEPKRPSRPVNVTQLMKISPIVKNDFLISWTSDFTKTYVISVNIVRKVTAKDLLCRLQKDKVKEANFTADFIRDKLKEDGDNDVATGVFTVSLVCPLGKKRIVTPCRPVTCSHFQCFDAFSYLEMNEVKPRWQCPVCYNPGLYQNLIIDSYFEEVLNSEKLPPDHTEVKLLNDGSWSVLTSADYSHRANSPSSLMNSTVVIDADDPGVSNDKNPVVILTLSDSDEEDSNMNGVREKNGPTKIGIEHLKQNSNSSLNLNIINLDSPSPPASPASPALPLKS</sequence>
<gene>
    <name evidence="16" type="ORF">g.26606</name>
    <name evidence="15" type="ORF">g.26607</name>
</gene>
<dbReference type="PROSITE" id="PS50800">
    <property type="entry name" value="SAP"/>
    <property type="match status" value="1"/>
</dbReference>
<evidence type="ECO:0000256" key="6">
    <source>
        <dbReference type="ARBA" id="ARBA00022771"/>
    </source>
</evidence>
<dbReference type="GO" id="GO:0008270">
    <property type="term" value="F:zinc ion binding"/>
    <property type="evidence" value="ECO:0007669"/>
    <property type="project" value="UniProtKB-KW"/>
</dbReference>
<accession>A0A1B6BXP9</accession>
<feature type="domain" description="SAP" evidence="12">
    <location>
        <begin position="13"/>
        <end position="47"/>
    </location>
</feature>
<dbReference type="AlphaFoldDB" id="A0A1B6BXP9"/>
<dbReference type="InterPro" id="IPR004181">
    <property type="entry name" value="Znf_MIZ"/>
</dbReference>
<dbReference type="InterPro" id="IPR038654">
    <property type="entry name" value="PINIT_sf"/>
</dbReference>
<evidence type="ECO:0000256" key="8">
    <source>
        <dbReference type="ARBA" id="ARBA00022833"/>
    </source>
</evidence>
<feature type="region of interest" description="Disordered" evidence="11">
    <location>
        <begin position="70"/>
        <end position="98"/>
    </location>
</feature>
<comment type="subcellular location">
    <subcellularLocation>
        <location evidence="1">Nucleus</location>
    </subcellularLocation>
</comment>
<keyword evidence="7" id="KW-0833">Ubl conjugation pathway</keyword>
<evidence type="ECO:0000256" key="1">
    <source>
        <dbReference type="ARBA" id="ARBA00004123"/>
    </source>
</evidence>
<feature type="region of interest" description="Disordered" evidence="11">
    <location>
        <begin position="541"/>
        <end position="561"/>
    </location>
</feature>
<comment type="similarity">
    <text evidence="3">Belongs to the PIAS family.</text>
</comment>
<evidence type="ECO:0000256" key="3">
    <source>
        <dbReference type="ARBA" id="ARBA00005383"/>
    </source>
</evidence>
<feature type="compositionally biased region" description="Polar residues" evidence="11">
    <location>
        <begin position="70"/>
        <end position="89"/>
    </location>
</feature>
<dbReference type="PROSITE" id="PS51044">
    <property type="entry name" value="ZF_SP_RING"/>
    <property type="match status" value="1"/>
</dbReference>
<keyword evidence="9" id="KW-0539">Nucleus</keyword>
<dbReference type="GO" id="GO:0061665">
    <property type="term" value="F:SUMO ligase activity"/>
    <property type="evidence" value="ECO:0007669"/>
    <property type="project" value="TreeGrafter"/>
</dbReference>
<keyword evidence="6 10" id="KW-0863">Zinc-finger</keyword>
<evidence type="ECO:0000256" key="11">
    <source>
        <dbReference type="SAM" id="MobiDB-lite"/>
    </source>
</evidence>
<dbReference type="Gene3D" id="3.30.40.10">
    <property type="entry name" value="Zinc/RING finger domain, C3HC4 (zinc finger)"/>
    <property type="match status" value="1"/>
</dbReference>
<dbReference type="EMBL" id="GEDC01013452">
    <property type="protein sequence ID" value="JAS23846.1"/>
    <property type="molecule type" value="Transcribed_RNA"/>
</dbReference>
<dbReference type="InterPro" id="IPR013083">
    <property type="entry name" value="Znf_RING/FYVE/PHD"/>
</dbReference>
<dbReference type="GO" id="GO:0005634">
    <property type="term" value="C:nucleus"/>
    <property type="evidence" value="ECO:0007669"/>
    <property type="project" value="UniProtKB-SubCell"/>
</dbReference>
<evidence type="ECO:0000256" key="2">
    <source>
        <dbReference type="ARBA" id="ARBA00004718"/>
    </source>
</evidence>
<dbReference type="PROSITE" id="PS51466">
    <property type="entry name" value="PINIT"/>
    <property type="match status" value="1"/>
</dbReference>
<evidence type="ECO:0000256" key="5">
    <source>
        <dbReference type="ARBA" id="ARBA00022723"/>
    </source>
</evidence>
<evidence type="ECO:0000256" key="9">
    <source>
        <dbReference type="ARBA" id="ARBA00023242"/>
    </source>
</evidence>
<dbReference type="GO" id="GO:0000785">
    <property type="term" value="C:chromatin"/>
    <property type="evidence" value="ECO:0007669"/>
    <property type="project" value="TreeGrafter"/>
</dbReference>
<protein>
    <recommendedName>
        <fullName evidence="17">SP-RING-type domain-containing protein</fullName>
    </recommendedName>
</protein>
<dbReference type="CDD" id="cd16650">
    <property type="entry name" value="SP-RING_PIAS-like"/>
    <property type="match status" value="1"/>
</dbReference>
<dbReference type="EMBL" id="GEDC01031257">
    <property type="protein sequence ID" value="JAS06041.1"/>
    <property type="molecule type" value="Transcribed_RNA"/>
</dbReference>
<evidence type="ECO:0000313" key="16">
    <source>
        <dbReference type="EMBL" id="JAS23846.1"/>
    </source>
</evidence>
<dbReference type="InterPro" id="IPR036361">
    <property type="entry name" value="SAP_dom_sf"/>
</dbReference>
<dbReference type="Pfam" id="PF02891">
    <property type="entry name" value="zf-MIZ"/>
    <property type="match status" value="1"/>
</dbReference>
<feature type="domain" description="SP-RING-type" evidence="13">
    <location>
        <begin position="361"/>
        <end position="442"/>
    </location>
</feature>
<dbReference type="FunFam" id="1.10.720.30:FF:000001">
    <property type="entry name" value="E3 SUMO-protein ligase PIAS2 isoform 1"/>
    <property type="match status" value="1"/>
</dbReference>
<dbReference type="UniPathway" id="UPA00886"/>